<comment type="caution">
    <text evidence="1">The sequence shown here is derived from an EMBL/GenBank/DDBJ whole genome shotgun (WGS) entry which is preliminary data.</text>
</comment>
<keyword evidence="2" id="KW-1185">Reference proteome</keyword>
<evidence type="ECO:0000313" key="1">
    <source>
        <dbReference type="EMBL" id="KAJ0053966.1"/>
    </source>
</evidence>
<name>A0ACC0ZL40_9ROSI</name>
<gene>
    <name evidence="1" type="ORF">Pint_02665</name>
</gene>
<evidence type="ECO:0000313" key="2">
    <source>
        <dbReference type="Proteomes" id="UP001163603"/>
    </source>
</evidence>
<proteinExistence type="predicted"/>
<accession>A0ACC0ZL40</accession>
<dbReference type="Proteomes" id="UP001163603">
    <property type="component" value="Chromosome 1"/>
</dbReference>
<organism evidence="1 2">
    <name type="scientific">Pistacia integerrima</name>
    <dbReference type="NCBI Taxonomy" id="434235"/>
    <lineage>
        <taxon>Eukaryota</taxon>
        <taxon>Viridiplantae</taxon>
        <taxon>Streptophyta</taxon>
        <taxon>Embryophyta</taxon>
        <taxon>Tracheophyta</taxon>
        <taxon>Spermatophyta</taxon>
        <taxon>Magnoliopsida</taxon>
        <taxon>eudicotyledons</taxon>
        <taxon>Gunneridae</taxon>
        <taxon>Pentapetalae</taxon>
        <taxon>rosids</taxon>
        <taxon>malvids</taxon>
        <taxon>Sapindales</taxon>
        <taxon>Anacardiaceae</taxon>
        <taxon>Pistacia</taxon>
    </lineage>
</organism>
<protein>
    <submittedName>
        <fullName evidence="1">Uncharacterized protein</fullName>
    </submittedName>
</protein>
<sequence>MNRRNFFKEILLFAAMVSLECSYVGLHVTYKAATLKGLSNMSSSSTLTQLPLLSTSKVFPSVKFPLTSRIFLLGLLGSLAQILGYEGIAYSSPTLSSAISNLTSAFTFSLAVFLLPLQLIFQ</sequence>
<reference evidence="2" key="1">
    <citation type="journal article" date="2023" name="G3 (Bethesda)">
        <title>Genome assembly and association tests identify interacting loci associated with vigor, precocity, and sex in interspecific pistachio rootstocks.</title>
        <authorList>
            <person name="Palmer W."/>
            <person name="Jacygrad E."/>
            <person name="Sagayaradj S."/>
            <person name="Cavanaugh K."/>
            <person name="Han R."/>
            <person name="Bertier L."/>
            <person name="Beede B."/>
            <person name="Kafkas S."/>
            <person name="Golino D."/>
            <person name="Preece J."/>
            <person name="Michelmore R."/>
        </authorList>
    </citation>
    <scope>NUCLEOTIDE SEQUENCE [LARGE SCALE GENOMIC DNA]</scope>
</reference>
<dbReference type="EMBL" id="CM047736">
    <property type="protein sequence ID" value="KAJ0053966.1"/>
    <property type="molecule type" value="Genomic_DNA"/>
</dbReference>